<comment type="catalytic activity">
    <reaction evidence="12">
        <text>thiamine phosphate(out) + thiamine diphosphate(in) = thiamine phosphate(in) + thiamine diphosphate(out)</text>
        <dbReference type="Rhea" id="RHEA:73383"/>
        <dbReference type="ChEBI" id="CHEBI:37575"/>
        <dbReference type="ChEBI" id="CHEBI:58937"/>
    </reaction>
</comment>
<dbReference type="Pfam" id="PF00153">
    <property type="entry name" value="Mito_carr"/>
    <property type="match status" value="3"/>
</dbReference>
<evidence type="ECO:0000256" key="10">
    <source>
        <dbReference type="ARBA" id="ARBA00040836"/>
    </source>
</evidence>
<dbReference type="FunFam" id="1.50.40.10:FF:000011">
    <property type="entry name" value="Mitochondrial thiamine pyrophosphate carrier 1"/>
    <property type="match status" value="1"/>
</dbReference>
<evidence type="ECO:0000256" key="5">
    <source>
        <dbReference type="ARBA" id="ARBA00022737"/>
    </source>
</evidence>
<comment type="subcellular location">
    <subcellularLocation>
        <location evidence="1">Mitochondrion membrane</location>
        <topology evidence="1">Multi-pass membrane protein</topology>
    </subcellularLocation>
</comment>
<keyword evidence="4 13" id="KW-0812">Transmembrane</keyword>
<dbReference type="RefSeq" id="XP_025830479.1">
    <property type="nucleotide sequence ID" value="XM_025974694.1"/>
</dbReference>
<evidence type="ECO:0000256" key="4">
    <source>
        <dbReference type="ARBA" id="ARBA00022692"/>
    </source>
</evidence>
<comment type="similarity">
    <text evidence="2 14">Belongs to the mitochondrial carrier (TC 2.A.29) family.</text>
</comment>
<evidence type="ECO:0000256" key="1">
    <source>
        <dbReference type="ARBA" id="ARBA00004225"/>
    </source>
</evidence>
<name>A0A7F5R4R1_AGRPL</name>
<dbReference type="GO" id="GO:0031966">
    <property type="term" value="C:mitochondrial membrane"/>
    <property type="evidence" value="ECO:0007669"/>
    <property type="project" value="UniProtKB-SubCell"/>
</dbReference>
<keyword evidence="3 14" id="KW-0813">Transport</keyword>
<organism evidence="15 16">
    <name type="scientific">Agrilus planipennis</name>
    <name type="common">Emerald ash borer</name>
    <name type="synonym">Agrilus marcopoli</name>
    <dbReference type="NCBI Taxonomy" id="224129"/>
    <lineage>
        <taxon>Eukaryota</taxon>
        <taxon>Metazoa</taxon>
        <taxon>Ecdysozoa</taxon>
        <taxon>Arthropoda</taxon>
        <taxon>Hexapoda</taxon>
        <taxon>Insecta</taxon>
        <taxon>Pterygota</taxon>
        <taxon>Neoptera</taxon>
        <taxon>Endopterygota</taxon>
        <taxon>Coleoptera</taxon>
        <taxon>Polyphaga</taxon>
        <taxon>Elateriformia</taxon>
        <taxon>Buprestoidea</taxon>
        <taxon>Buprestidae</taxon>
        <taxon>Agrilinae</taxon>
        <taxon>Agrilus</taxon>
    </lineage>
</organism>
<dbReference type="GO" id="GO:0090422">
    <property type="term" value="F:thiamine pyrophosphate transmembrane transporter activity"/>
    <property type="evidence" value="ECO:0007669"/>
    <property type="project" value="UniProtKB-ARBA"/>
</dbReference>
<evidence type="ECO:0000256" key="14">
    <source>
        <dbReference type="RuleBase" id="RU000488"/>
    </source>
</evidence>
<evidence type="ECO:0000256" key="6">
    <source>
        <dbReference type="ARBA" id="ARBA00022989"/>
    </source>
</evidence>
<dbReference type="InterPro" id="IPR018108">
    <property type="entry name" value="MCP_transmembrane"/>
</dbReference>
<accession>A0A7F5R4R1</accession>
<dbReference type="PROSITE" id="PS50920">
    <property type="entry name" value="SOLCAR"/>
    <property type="match status" value="3"/>
</dbReference>
<keyword evidence="6" id="KW-1133">Transmembrane helix</keyword>
<feature type="repeat" description="Solcar" evidence="13">
    <location>
        <begin position="213"/>
        <end position="308"/>
    </location>
</feature>
<dbReference type="FunCoup" id="A0A7F5R4R1">
    <property type="interactions" value="415"/>
</dbReference>
<evidence type="ECO:0000256" key="2">
    <source>
        <dbReference type="ARBA" id="ARBA00006375"/>
    </source>
</evidence>
<feature type="repeat" description="Solcar" evidence="13">
    <location>
        <begin position="12"/>
        <end position="104"/>
    </location>
</feature>
<comment type="function">
    <text evidence="9">Mitochondrial transporter mediating uptake of thiamine diphosphate into mitochondria. It is not clear if the antiporter activity is affected by the membrane potential or by the proton electrochemical gradient.</text>
</comment>
<reference evidence="16" key="1">
    <citation type="submission" date="2025-08" db="UniProtKB">
        <authorList>
            <consortium name="RefSeq"/>
        </authorList>
    </citation>
    <scope>IDENTIFICATION</scope>
    <source>
        <tissue evidence="16">Entire body</tissue>
    </source>
</reference>
<keyword evidence="15" id="KW-1185">Reference proteome</keyword>
<feature type="repeat" description="Solcar" evidence="13">
    <location>
        <begin position="114"/>
        <end position="201"/>
    </location>
</feature>
<dbReference type="KEGG" id="apln:108741748"/>
<dbReference type="SUPFAM" id="SSF103506">
    <property type="entry name" value="Mitochondrial carrier"/>
    <property type="match status" value="1"/>
</dbReference>
<evidence type="ECO:0000256" key="12">
    <source>
        <dbReference type="ARBA" id="ARBA00050799"/>
    </source>
</evidence>
<keyword evidence="8 13" id="KW-0472">Membrane</keyword>
<proteinExistence type="inferred from homology"/>
<keyword evidence="7" id="KW-0496">Mitochondrion</keyword>
<sequence>MVNYEVVEEKKLTKNDFAIAGAFSGFMTRGLCQPLDVLKIRFQLQVEKIAHHHEGKYKSILHAIQLMIAEEGFLSLWKGHVPAQWLSVVYGMAQFWCFESLTSITRRTPHLQNHKHISNFACGAISGGVATLSSFPFDVIRTRLIAQGEEHKLYSGFIHCSYHIIRHEGVPVLFRGLLPTFIQVVPYAGVQFMSYKFFVNIFKSLMGSKEKDYSFSSSLTAGSIAGLFAKIAVYPLDVTKKRLQIQGIEHIRKPFGKVFSCQGMMDCIRKIYAIEGVIGFYKGLNPSLLKAVVTSGMYFATYELMCKIIVDLKS</sequence>
<keyword evidence="5" id="KW-0677">Repeat</keyword>
<evidence type="ECO:0000256" key="8">
    <source>
        <dbReference type="ARBA" id="ARBA00023136"/>
    </source>
</evidence>
<evidence type="ECO:0000256" key="3">
    <source>
        <dbReference type="ARBA" id="ARBA00022448"/>
    </source>
</evidence>
<evidence type="ECO:0000256" key="11">
    <source>
        <dbReference type="ARBA" id="ARBA00041879"/>
    </source>
</evidence>
<dbReference type="PRINTS" id="PR00926">
    <property type="entry name" value="MITOCARRIER"/>
</dbReference>
<dbReference type="InParanoid" id="A0A7F5R4R1"/>
<protein>
    <recommendedName>
        <fullName evidence="10">Mitochondrial thiamine pyrophosphate carrier</fullName>
    </recommendedName>
    <alternativeName>
        <fullName evidence="11">Solute carrier family 25 member 19</fullName>
    </alternativeName>
</protein>
<evidence type="ECO:0000256" key="7">
    <source>
        <dbReference type="ARBA" id="ARBA00023128"/>
    </source>
</evidence>
<dbReference type="AlphaFoldDB" id="A0A7F5R4R1"/>
<dbReference type="InterPro" id="IPR023395">
    <property type="entry name" value="MCP_dom_sf"/>
</dbReference>
<dbReference type="InterPro" id="IPR002067">
    <property type="entry name" value="MCP"/>
</dbReference>
<evidence type="ECO:0000256" key="9">
    <source>
        <dbReference type="ARBA" id="ARBA00037549"/>
    </source>
</evidence>
<evidence type="ECO:0000313" key="16">
    <source>
        <dbReference type="RefSeq" id="XP_025830479.1"/>
    </source>
</evidence>
<dbReference type="GeneID" id="108741748"/>
<dbReference type="OrthoDB" id="18574at2759"/>
<dbReference type="Gene3D" id="1.50.40.10">
    <property type="entry name" value="Mitochondrial carrier domain"/>
    <property type="match status" value="1"/>
</dbReference>
<evidence type="ECO:0000256" key="13">
    <source>
        <dbReference type="PROSITE-ProRule" id="PRU00282"/>
    </source>
</evidence>
<dbReference type="Proteomes" id="UP000192223">
    <property type="component" value="Unplaced"/>
</dbReference>
<dbReference type="PANTHER" id="PTHR24089">
    <property type="entry name" value="SOLUTE CARRIER FAMILY 25"/>
    <property type="match status" value="1"/>
</dbReference>
<gene>
    <name evidence="16" type="primary">LOC108741748</name>
</gene>
<evidence type="ECO:0000313" key="15">
    <source>
        <dbReference type="Proteomes" id="UP000192223"/>
    </source>
</evidence>